<evidence type="ECO:0000256" key="1">
    <source>
        <dbReference type="SAM" id="MobiDB-lite"/>
    </source>
</evidence>
<protein>
    <recommendedName>
        <fullName evidence="4">F-box domain-containing protein</fullName>
    </recommendedName>
</protein>
<feature type="region of interest" description="Disordered" evidence="1">
    <location>
        <begin position="145"/>
        <end position="212"/>
    </location>
</feature>
<accession>A0A8H4TYH6</accession>
<feature type="compositionally biased region" description="Polar residues" evidence="1">
    <location>
        <begin position="185"/>
        <end position="212"/>
    </location>
</feature>
<dbReference type="AlphaFoldDB" id="A0A8H4TYH6"/>
<dbReference type="OrthoDB" id="6365676at2759"/>
<comment type="caution">
    <text evidence="2">The sequence shown here is derived from an EMBL/GenBank/DDBJ whole genome shotgun (WGS) entry which is preliminary data.</text>
</comment>
<gene>
    <name evidence="2" type="ORF">FSARC_5941</name>
</gene>
<evidence type="ECO:0000313" key="2">
    <source>
        <dbReference type="EMBL" id="KAF4966371.1"/>
    </source>
</evidence>
<evidence type="ECO:0008006" key="4">
    <source>
        <dbReference type="Google" id="ProtNLM"/>
    </source>
</evidence>
<dbReference type="Proteomes" id="UP000622797">
    <property type="component" value="Unassembled WGS sequence"/>
</dbReference>
<sequence length="458" mass="51939">MKSELDIDAPKVHLPIDVIFLIIEHLVPDSAGPRPILPAHHEATKSLLSCTTVSKTIYPFASRLIWQNCIYIESGKRTQDFHKFVTQRSLITGQTPWEAYGPTRMFLCPFSSLTCPISPAFLPQEYSPAPSNPYDAMEHHHIDGAGLESIPSSSTIEDSPRPPPDDTNPSLLDDTNLSPIDDTQHQSPTDGILYQSPTSPAHSPTSLASSPLSRTAYFSPRSPVWSHLYDLPTIQLINEILITLAPVLKIMVVDMPLRSLYPRDDDQGVRKLLRQGFEALVNVEELVSVDDYLYLDTEVDSVEPQVWTRWPKLRRMALWNIRIDERLCSEMASCPELEMAVLSKADTWPGGPHRENIKEQWSKAADFKEVTIAFVDWHHRLPDFNPYVPHWHELDPQNKLCILTVPLLPPNEEGYGEYPTGWPTPPDWLSQAWIRERALSGTLWSVVKTDSNFKTTKR</sequence>
<proteinExistence type="predicted"/>
<keyword evidence="3" id="KW-1185">Reference proteome</keyword>
<organism evidence="2 3">
    <name type="scientific">Fusarium sarcochroum</name>
    <dbReference type="NCBI Taxonomy" id="1208366"/>
    <lineage>
        <taxon>Eukaryota</taxon>
        <taxon>Fungi</taxon>
        <taxon>Dikarya</taxon>
        <taxon>Ascomycota</taxon>
        <taxon>Pezizomycotina</taxon>
        <taxon>Sordariomycetes</taxon>
        <taxon>Hypocreomycetidae</taxon>
        <taxon>Hypocreales</taxon>
        <taxon>Nectriaceae</taxon>
        <taxon>Fusarium</taxon>
        <taxon>Fusarium lateritium species complex</taxon>
    </lineage>
</organism>
<dbReference type="EMBL" id="JABEXW010000295">
    <property type="protein sequence ID" value="KAF4966371.1"/>
    <property type="molecule type" value="Genomic_DNA"/>
</dbReference>
<feature type="compositionally biased region" description="Polar residues" evidence="1">
    <location>
        <begin position="167"/>
        <end position="178"/>
    </location>
</feature>
<evidence type="ECO:0000313" key="3">
    <source>
        <dbReference type="Proteomes" id="UP000622797"/>
    </source>
</evidence>
<name>A0A8H4TYH6_9HYPO</name>
<reference evidence="2" key="2">
    <citation type="submission" date="2020-05" db="EMBL/GenBank/DDBJ databases">
        <authorList>
            <person name="Kim H.-S."/>
            <person name="Proctor R.H."/>
            <person name="Brown D.W."/>
        </authorList>
    </citation>
    <scope>NUCLEOTIDE SEQUENCE</scope>
    <source>
        <strain evidence="2">NRRL 20472</strain>
    </source>
</reference>
<reference evidence="2" key="1">
    <citation type="journal article" date="2020" name="BMC Genomics">
        <title>Correction to: Identification and distribution of gene clusters required for synthesis of sphingolipid metabolism inhibitors in diverse species of the filamentous fungus Fusarium.</title>
        <authorList>
            <person name="Kim H.S."/>
            <person name="Lohmar J.M."/>
            <person name="Busman M."/>
            <person name="Brown D.W."/>
            <person name="Naumann T.A."/>
            <person name="Divon H.H."/>
            <person name="Lysoe E."/>
            <person name="Uhlig S."/>
            <person name="Proctor R.H."/>
        </authorList>
    </citation>
    <scope>NUCLEOTIDE SEQUENCE</scope>
    <source>
        <strain evidence="2">NRRL 20472</strain>
    </source>
</reference>